<comment type="caution">
    <text evidence="1">The sequence shown here is derived from an EMBL/GenBank/DDBJ whole genome shotgun (WGS) entry which is preliminary data.</text>
</comment>
<sequence>MKPMIPVAMTLTVLLAACSGEDTAKLQQAASAAIGVANSDSSASLSDLKAQASAAIGELKAQVKDGSAPVAELKSQASAAFGVAKKLGEAAAIVNPELKEQVDTLKQQASDAKAVLKILGN</sequence>
<protein>
    <submittedName>
        <fullName evidence="1">Uncharacterized protein</fullName>
    </submittedName>
</protein>
<keyword evidence="2" id="KW-1185">Reference proteome</keyword>
<dbReference type="EMBL" id="STGJ01000003">
    <property type="protein sequence ID" value="TIC85284.1"/>
    <property type="molecule type" value="Genomic_DNA"/>
</dbReference>
<accession>A0A4T0V194</accession>
<organism evidence="1 2">
    <name type="scientific">Crenobacter intestini</name>
    <dbReference type="NCBI Taxonomy" id="2563443"/>
    <lineage>
        <taxon>Bacteria</taxon>
        <taxon>Pseudomonadati</taxon>
        <taxon>Pseudomonadota</taxon>
        <taxon>Betaproteobacteria</taxon>
        <taxon>Neisseriales</taxon>
        <taxon>Neisseriaceae</taxon>
        <taxon>Crenobacter</taxon>
    </lineage>
</organism>
<evidence type="ECO:0000313" key="1">
    <source>
        <dbReference type="EMBL" id="TIC85284.1"/>
    </source>
</evidence>
<name>A0A4T0V194_9NEIS</name>
<dbReference type="AlphaFoldDB" id="A0A4T0V194"/>
<dbReference type="PROSITE" id="PS51257">
    <property type="entry name" value="PROKAR_LIPOPROTEIN"/>
    <property type="match status" value="1"/>
</dbReference>
<reference evidence="1 2" key="1">
    <citation type="submission" date="2019-04" db="EMBL/GenBank/DDBJ databases">
        <title>Crenobacter sp. nov.</title>
        <authorList>
            <person name="Shi S."/>
        </authorList>
    </citation>
    <scope>NUCLEOTIDE SEQUENCE [LARGE SCALE GENOMIC DNA]</scope>
    <source>
        <strain evidence="1 2">GY 70310</strain>
    </source>
</reference>
<evidence type="ECO:0000313" key="2">
    <source>
        <dbReference type="Proteomes" id="UP000308891"/>
    </source>
</evidence>
<proteinExistence type="predicted"/>
<dbReference type="RefSeq" id="WP_136551733.1">
    <property type="nucleotide sequence ID" value="NZ_STGJ01000003.1"/>
</dbReference>
<gene>
    <name evidence="1" type="ORF">E5K04_04685</name>
</gene>
<dbReference type="Proteomes" id="UP000308891">
    <property type="component" value="Unassembled WGS sequence"/>
</dbReference>
<dbReference type="OrthoDB" id="8592719at2"/>